<gene>
    <name evidence="5" type="primary">LOC116446851</name>
</gene>
<feature type="compositionally biased region" description="Pro residues" evidence="4">
    <location>
        <begin position="74"/>
        <end position="83"/>
    </location>
</feature>
<dbReference type="Gene3D" id="3.30.60.20">
    <property type="match status" value="1"/>
</dbReference>
<dbReference type="PROSITE" id="PS50081">
    <property type="entry name" value="ZF_DAG_PE_2"/>
    <property type="match status" value="1"/>
</dbReference>
<dbReference type="GO" id="GO:0046872">
    <property type="term" value="F:metal ion binding"/>
    <property type="evidence" value="ECO:0007669"/>
    <property type="project" value="UniProtKB-KW"/>
</dbReference>
<keyword evidence="6" id="KW-1185">Reference proteome</keyword>
<dbReference type="InterPro" id="IPR046349">
    <property type="entry name" value="C1-like_sf"/>
</dbReference>
<dbReference type="GO" id="GO:0007266">
    <property type="term" value="P:Rho protein signal transduction"/>
    <property type="evidence" value="ECO:0007669"/>
    <property type="project" value="TreeGrafter"/>
</dbReference>
<dbReference type="InterPro" id="IPR008936">
    <property type="entry name" value="Rho_GTPase_activation_prot"/>
</dbReference>
<dbReference type="GO" id="GO:0051233">
    <property type="term" value="C:spindle midzone"/>
    <property type="evidence" value="ECO:0007669"/>
    <property type="project" value="TreeGrafter"/>
</dbReference>
<evidence type="ECO:0000256" key="4">
    <source>
        <dbReference type="SAM" id="MobiDB-lite"/>
    </source>
</evidence>
<dbReference type="OrthoDB" id="2218807at2759"/>
<dbReference type="AlphaFoldDB" id="A0A8C3DKL2"/>
<feature type="region of interest" description="Disordered" evidence="4">
    <location>
        <begin position="980"/>
        <end position="1001"/>
    </location>
</feature>
<dbReference type="GO" id="GO:0097149">
    <property type="term" value="C:centralspindlin complex"/>
    <property type="evidence" value="ECO:0007669"/>
    <property type="project" value="TreeGrafter"/>
</dbReference>
<dbReference type="GO" id="GO:0000281">
    <property type="term" value="P:mitotic cytokinesis"/>
    <property type="evidence" value="ECO:0007669"/>
    <property type="project" value="TreeGrafter"/>
</dbReference>
<accession>A0A8C3DKL2</accession>
<reference evidence="5" key="2">
    <citation type="submission" date="2025-08" db="UniProtKB">
        <authorList>
            <consortium name="Ensembl"/>
        </authorList>
    </citation>
    <scope>IDENTIFICATION</scope>
</reference>
<feature type="compositionally biased region" description="Basic residues" evidence="4">
    <location>
        <begin position="269"/>
        <end position="279"/>
    </location>
</feature>
<dbReference type="Pfam" id="PF00620">
    <property type="entry name" value="RhoGAP"/>
    <property type="match status" value="1"/>
</dbReference>
<dbReference type="GO" id="GO:0030496">
    <property type="term" value="C:midbody"/>
    <property type="evidence" value="ECO:0007669"/>
    <property type="project" value="TreeGrafter"/>
</dbReference>
<dbReference type="RefSeq" id="XP_031971147.1">
    <property type="nucleotide sequence ID" value="XM_032115256.1"/>
</dbReference>
<dbReference type="GO" id="GO:0005096">
    <property type="term" value="F:GTPase activator activity"/>
    <property type="evidence" value="ECO:0007669"/>
    <property type="project" value="TreeGrafter"/>
</dbReference>
<evidence type="ECO:0000256" key="1">
    <source>
        <dbReference type="ARBA" id="ARBA00022723"/>
    </source>
</evidence>
<evidence type="ECO:0000313" key="6">
    <source>
        <dbReference type="Proteomes" id="UP000694553"/>
    </source>
</evidence>
<accession>A0A8U7P9S8</accession>
<feature type="region of interest" description="Disordered" evidence="4">
    <location>
        <begin position="239"/>
        <end position="338"/>
    </location>
</feature>
<dbReference type="Gene3D" id="1.10.555.10">
    <property type="entry name" value="Rho GTPase activation protein"/>
    <property type="match status" value="1"/>
</dbReference>
<dbReference type="InterPro" id="IPR000198">
    <property type="entry name" value="RhoGAP_dom"/>
</dbReference>
<feature type="compositionally biased region" description="Gly residues" evidence="4">
    <location>
        <begin position="91"/>
        <end position="107"/>
    </location>
</feature>
<dbReference type="CDD" id="cd04382">
    <property type="entry name" value="RhoGAP_MgcRacGAP"/>
    <property type="match status" value="1"/>
</dbReference>
<dbReference type="PANTHER" id="PTHR46199">
    <property type="entry name" value="RAC GTPASE-ACTIVATING PROTEIN 1"/>
    <property type="match status" value="1"/>
</dbReference>
<feature type="coiled-coil region" evidence="3">
    <location>
        <begin position="413"/>
        <end position="472"/>
    </location>
</feature>
<keyword evidence="1" id="KW-0479">Metal-binding</keyword>
<dbReference type="RefSeq" id="XP_031971148.1">
    <property type="nucleotide sequence ID" value="XM_032115257.1"/>
</dbReference>
<feature type="region of interest" description="Disordered" evidence="4">
    <location>
        <begin position="57"/>
        <end position="183"/>
    </location>
</feature>
<keyword evidence="2" id="KW-0862">Zinc</keyword>
<dbReference type="OMA" id="SREQCSV"/>
<sequence>MCPRAAIPLLPVRVTRGGVQAREESARCLCVFVCVRVSVCAGTCTPSLAASPAAIPGIRSRSGQAPGRGSCISPAPPAPCPDPPARKQGRQGPGAAAGRGRGAGGSPGDPPSRGPGGRARATRAATGLCGGEVAPSAGQGPGRESRCGGSPPPPPAALYAGHSAGGQRTRTSAPPAPPAPFPGSGHGEMGKWCPLQHPCTPSASRALWSLRCPCTPPSTEHPLPLHPLRALIRYTQRLGIPRPRRRPSPCSATLQPVLPPAPQGIPRPKIPRMPHRASSRRAGGSDPGGGGRRRRGRDGLHPGPRPPAHIGRPGGPLAPEPAPSRGPTEDPSGRRRAWGRSCGWIVGKGVPGYRPRPIPGGGMLRQRCGQLLARLEHGLQLLELGGSVEEDYIRIARCFEATRQRCCRLEQDGRRAREQLARVEAERATLEVKLKHARNQVEVEMKKRHRAEAELEKQERKLQLVLELLMREPWGNEALSREQCSVLSALTGRRLGAALAPVRRSSAVDESCQSLLSHSDISYDRTEDDVDVDMTVVRTLKRKVTERQRVSLAPQVGPVVMAKRHRSSVVAHNAVSVPSMPPPAEVPGSADSLLPAVLVPQRRSRQGHRVSTRAGLPPLPPASAELTTVWGTNEDLGCHAAGQESHTEGSSVGQPEPAPFPSPPQSLPPVQHKFTSKTVIRPEPCGVCGSRIRFGKTAIKCCQCQLLLHTKCREQCPSLCVPRPHHHTWPREGVLADFAPSTPPLVPTLVVQCVTEVETRGLTETGLYRVPGAEQLVREWKRKLLRAGGVLPALSSVTDIHVVCGVLKDFLRGLKEPLVTFSLHPAFLRAADIPDDAASDTALRHVVSKLPPANRDTLAFLMLHLFRVSQSPDCKMDVLNLSRVFGPTLVGHSSANPTPLAIMEDTPRQCKVVARLLSLPPSFWRGFVGTEQENLVPIPAPRRECEPFFQPIASPEPKPGQLSPAGTCCLPSTLRSCVGTATRPPQGPAPRKVGRFFPSPV</sequence>
<evidence type="ECO:0000256" key="3">
    <source>
        <dbReference type="SAM" id="Coils"/>
    </source>
</evidence>
<dbReference type="SUPFAM" id="SSF57889">
    <property type="entry name" value="Cysteine-rich domain"/>
    <property type="match status" value="1"/>
</dbReference>
<dbReference type="PANTHER" id="PTHR46199:SF4">
    <property type="entry name" value="RAC GTPASE-ACTIVATING PROTEIN 1"/>
    <property type="match status" value="1"/>
</dbReference>
<evidence type="ECO:0000256" key="2">
    <source>
        <dbReference type="ARBA" id="ARBA00022833"/>
    </source>
</evidence>
<keyword evidence="3" id="KW-0175">Coiled coil</keyword>
<dbReference type="GO" id="GO:0032154">
    <property type="term" value="C:cleavage furrow"/>
    <property type="evidence" value="ECO:0007669"/>
    <property type="project" value="TreeGrafter"/>
</dbReference>
<proteinExistence type="predicted"/>
<reference evidence="5" key="3">
    <citation type="submission" date="2025-09" db="UniProtKB">
        <authorList>
            <consortium name="Ensembl"/>
        </authorList>
    </citation>
    <scope>IDENTIFICATION</scope>
</reference>
<feature type="region of interest" description="Disordered" evidence="4">
    <location>
        <begin position="636"/>
        <end position="670"/>
    </location>
</feature>
<dbReference type="Pfam" id="PF00130">
    <property type="entry name" value="C1_1"/>
    <property type="match status" value="1"/>
</dbReference>
<feature type="compositionally biased region" description="Pro residues" evidence="4">
    <location>
        <begin position="656"/>
        <end position="667"/>
    </location>
</feature>
<dbReference type="CDD" id="cd20821">
    <property type="entry name" value="C1_MgcRacGAP"/>
    <property type="match status" value="1"/>
</dbReference>
<name>A0A8C3DKL2_CORMO</name>
<dbReference type="SMART" id="SM00324">
    <property type="entry name" value="RhoGAP"/>
    <property type="match status" value="1"/>
</dbReference>
<feature type="compositionally biased region" description="Low complexity" evidence="4">
    <location>
        <begin position="118"/>
        <end position="127"/>
    </location>
</feature>
<dbReference type="GO" id="GO:0051256">
    <property type="term" value="P:mitotic spindle midzone assembly"/>
    <property type="evidence" value="ECO:0007669"/>
    <property type="project" value="TreeGrafter"/>
</dbReference>
<dbReference type="GeneID" id="116446851"/>
<reference evidence="6" key="1">
    <citation type="submission" date="2019-10" db="EMBL/GenBank/DDBJ databases">
        <title>Corvus moneduloides (New Caledonian crow) genome, bCorMon1, primary haplotype.</title>
        <authorList>
            <person name="Rutz C."/>
            <person name="Fungtammasan C."/>
            <person name="Mountcastle J."/>
            <person name="Formenti G."/>
            <person name="Chow W."/>
            <person name="Howe K."/>
            <person name="Steele M.P."/>
            <person name="Fernandes J."/>
            <person name="Gilbert M.T.P."/>
            <person name="Fedrigo O."/>
            <person name="Jarvis E.D."/>
            <person name="Gemmell N."/>
        </authorList>
    </citation>
    <scope>NUCLEOTIDE SEQUENCE [LARGE SCALE GENOMIC DNA]</scope>
</reference>
<dbReference type="Proteomes" id="UP000694553">
    <property type="component" value="Unassembled WGS sequence"/>
</dbReference>
<dbReference type="InterPro" id="IPR002219">
    <property type="entry name" value="PKC_DAG/PE"/>
</dbReference>
<feature type="compositionally biased region" description="Basic residues" evidence="4">
    <location>
        <begin position="602"/>
        <end position="611"/>
    </location>
</feature>
<evidence type="ECO:0000313" key="5">
    <source>
        <dbReference type="Ensembl" id="ENSCMUP00000007833.2"/>
    </source>
</evidence>
<protein>
    <submittedName>
        <fullName evidence="5">Uncharacterized protein</fullName>
    </submittedName>
</protein>
<dbReference type="Ensembl" id="ENSCMUT00000008450.2">
    <property type="protein sequence ID" value="ENSCMUP00000007833.2"/>
    <property type="gene ID" value="ENSCMUG00000005127.2"/>
</dbReference>
<dbReference type="GO" id="GO:0005634">
    <property type="term" value="C:nucleus"/>
    <property type="evidence" value="ECO:0007669"/>
    <property type="project" value="TreeGrafter"/>
</dbReference>
<feature type="region of interest" description="Disordered" evidence="4">
    <location>
        <begin position="602"/>
        <end position="622"/>
    </location>
</feature>
<dbReference type="PROSITE" id="PS00479">
    <property type="entry name" value="ZF_DAG_PE_1"/>
    <property type="match status" value="1"/>
</dbReference>
<organism evidence="5 6">
    <name type="scientific">Corvus moneduloides</name>
    <name type="common">New Caledonian crow</name>
    <dbReference type="NCBI Taxonomy" id="1196302"/>
    <lineage>
        <taxon>Eukaryota</taxon>
        <taxon>Metazoa</taxon>
        <taxon>Chordata</taxon>
        <taxon>Craniata</taxon>
        <taxon>Vertebrata</taxon>
        <taxon>Euteleostomi</taxon>
        <taxon>Archelosauria</taxon>
        <taxon>Archosauria</taxon>
        <taxon>Dinosauria</taxon>
        <taxon>Saurischia</taxon>
        <taxon>Theropoda</taxon>
        <taxon>Coelurosauria</taxon>
        <taxon>Aves</taxon>
        <taxon>Neognathae</taxon>
        <taxon>Neoaves</taxon>
        <taxon>Telluraves</taxon>
        <taxon>Australaves</taxon>
        <taxon>Passeriformes</taxon>
        <taxon>Corvoidea</taxon>
        <taxon>Corvidae</taxon>
        <taxon>Corvus</taxon>
    </lineage>
</organism>
<dbReference type="PROSITE" id="PS50238">
    <property type="entry name" value="RHOGAP"/>
    <property type="match status" value="1"/>
</dbReference>
<dbReference type="SUPFAM" id="SSF48350">
    <property type="entry name" value="GTPase activation domain, GAP"/>
    <property type="match status" value="1"/>
</dbReference>